<dbReference type="SUPFAM" id="SSF52540">
    <property type="entry name" value="P-loop containing nucleoside triphosphate hydrolases"/>
    <property type="match status" value="1"/>
</dbReference>
<organism evidence="2 3">
    <name type="scientific">Ruminococcus bromii</name>
    <dbReference type="NCBI Taxonomy" id="40518"/>
    <lineage>
        <taxon>Bacteria</taxon>
        <taxon>Bacillati</taxon>
        <taxon>Bacillota</taxon>
        <taxon>Clostridia</taxon>
        <taxon>Eubacteriales</taxon>
        <taxon>Oscillospiraceae</taxon>
        <taxon>Ruminococcus</taxon>
    </lineage>
</organism>
<name>A0ABT0NG45_9FIRM</name>
<feature type="domain" description="Restriction endonuclease type IV Mrr" evidence="1">
    <location>
        <begin position="7"/>
        <end position="104"/>
    </location>
</feature>
<dbReference type="SUPFAM" id="SSF48452">
    <property type="entry name" value="TPR-like"/>
    <property type="match status" value="1"/>
</dbReference>
<dbReference type="Pfam" id="PF04471">
    <property type="entry name" value="Mrr_cat"/>
    <property type="match status" value="1"/>
</dbReference>
<sequence>MIASVANWDDFERTVCSIIYKINPYKISRYDGGADRGRDIVAEFKINEQTHSVIIECKYYKSGVSKNVIAPALDWAKVHRPSILYFWIIPYLTPDTKDYIEQFEHLYGIRVLYEEQINIEQYLAHMNDDRDKIWEVLKEKVIGACVSSGSLSSAFASNIELASTEEVPYLIDREIERKTLTNPSKCAFYIQGISACGKTQLMKYISHIYTKGNTKVFWYTFRPECKETQVSSFFQTFAHYFAIVHNNSKLILYFKEYGYCLSRDLEELIIYLLKSYNTAVFLDDIHNCSSDNVSLIALFEKIIERRICKIYFAGWINIFSSKTAIKQNLSVVILDGMEATHLNQIISHYSGHDNFAVAGVIAEKFHGLPGYAVLVDEETTIEDLESDRQFLFNFLSLLSPKEQTLLFMLTFSSSDIPMDFLRFNSFSLELDSLKNKRLIILRGNSCSVHDKYKPFFVMYPIDNNMFSDVVTLMLEYAKLRADQYFDIITAYINRNNISQAWQLLSLNFKTLLHCQHNTQLLNLLQKIENANPYDINPSDIIFKKITLLERVCEYQLCLYYISMLDLDIFSLDEQESLLYIQMRALYFTNKYDDLLYLFKKETENILNFSSKENIIQILTIIGRVYYIRGLLNGALACYLLSYQYAFKIREKKLEAKIIHRIAMVECCTGLISESRMAFEALEKMSSYITPKRRSYIYYRIAKCFLLEGNIEEAKNYNEKSKKIKASYGDKRGLVFSNKLDAKISLAESDYINAACSIQQALSGVEDINVDKERLACMIVQTRLIIESDIGSSKKACIKCLQKCLDIAVKDKLLFRVKTIQQISQKKYNSIFLLACENYQKLTKELSADESHIINYCIKKMEHSIQKYYYTLTSKQQSITQRLLFKSGFNVKIMSLN</sequence>
<dbReference type="InterPro" id="IPR027417">
    <property type="entry name" value="P-loop_NTPase"/>
</dbReference>
<dbReference type="EMBL" id="SNUZ01000006">
    <property type="protein sequence ID" value="MCL3787225.1"/>
    <property type="molecule type" value="Genomic_DNA"/>
</dbReference>
<evidence type="ECO:0000313" key="3">
    <source>
        <dbReference type="Proteomes" id="UP001056693"/>
    </source>
</evidence>
<accession>A0ABT0NG45</accession>
<dbReference type="SUPFAM" id="SSF52980">
    <property type="entry name" value="Restriction endonuclease-like"/>
    <property type="match status" value="1"/>
</dbReference>
<dbReference type="Gene3D" id="1.25.40.10">
    <property type="entry name" value="Tetratricopeptide repeat domain"/>
    <property type="match status" value="1"/>
</dbReference>
<reference evidence="2 3" key="1">
    <citation type="submission" date="2019-03" db="EMBL/GenBank/DDBJ databases">
        <authorList>
            <person name="Molinero N."/>
            <person name="Sanchez B."/>
            <person name="Walker A."/>
            <person name="Duncan S."/>
            <person name="Delgado S."/>
            <person name="Margolles A."/>
        </authorList>
    </citation>
    <scope>NUCLEOTIDE SEQUENCE [LARGE SCALE GENOMIC DNA]</scope>
    <source>
        <strain evidence="2 3">IPLA60002</strain>
    </source>
</reference>
<dbReference type="InterPro" id="IPR007560">
    <property type="entry name" value="Restrct_endonuc_IV_Mrr"/>
</dbReference>
<dbReference type="InterPro" id="IPR011990">
    <property type="entry name" value="TPR-like_helical_dom_sf"/>
</dbReference>
<comment type="caution">
    <text evidence="2">The sequence shown here is derived from an EMBL/GenBank/DDBJ whole genome shotgun (WGS) entry which is preliminary data.</text>
</comment>
<dbReference type="InterPro" id="IPR011335">
    <property type="entry name" value="Restrct_endonuc-II-like"/>
</dbReference>
<keyword evidence="3" id="KW-1185">Reference proteome</keyword>
<dbReference type="RefSeq" id="WP_249376212.1">
    <property type="nucleotide sequence ID" value="NZ_SNUZ01000006.1"/>
</dbReference>
<evidence type="ECO:0000313" key="2">
    <source>
        <dbReference type="EMBL" id="MCL3787225.1"/>
    </source>
</evidence>
<gene>
    <name evidence="2" type="ORF">E2N93_04200</name>
</gene>
<protein>
    <recommendedName>
        <fullName evidence="1">Restriction endonuclease type IV Mrr domain-containing protein</fullName>
    </recommendedName>
</protein>
<proteinExistence type="predicted"/>
<evidence type="ECO:0000259" key="1">
    <source>
        <dbReference type="Pfam" id="PF04471"/>
    </source>
</evidence>
<dbReference type="Proteomes" id="UP001056693">
    <property type="component" value="Unassembled WGS sequence"/>
</dbReference>